<name>A0A8T1HCG9_9STRA</name>
<dbReference type="EMBL" id="RCMV01001143">
    <property type="protein sequence ID" value="KAG3210134.1"/>
    <property type="molecule type" value="Genomic_DNA"/>
</dbReference>
<evidence type="ECO:0000313" key="4">
    <source>
        <dbReference type="EMBL" id="KAG2911700.1"/>
    </source>
</evidence>
<evidence type="ECO:0000313" key="3">
    <source>
        <dbReference type="EMBL" id="KAG2896803.1"/>
    </source>
</evidence>
<comment type="caution">
    <text evidence="6">The sequence shown here is derived from an EMBL/GenBank/DDBJ whole genome shotgun (WGS) entry which is preliminary data.</text>
</comment>
<evidence type="ECO:0000313" key="5">
    <source>
        <dbReference type="EMBL" id="KAG2965449.1"/>
    </source>
</evidence>
<evidence type="ECO:0000313" key="2">
    <source>
        <dbReference type="EMBL" id="KAG2846674.1"/>
    </source>
</evidence>
<reference evidence="6" key="1">
    <citation type="submission" date="2018-05" db="EMBL/GenBank/DDBJ databases">
        <title>Effector identification in a new, highly contiguous assembly of the strawberry crown rot pathogen Phytophthora cactorum.</title>
        <authorList>
            <person name="Armitage A.D."/>
            <person name="Nellist C.F."/>
            <person name="Bates H."/>
            <person name="Vickerstaff R.J."/>
            <person name="Harrison R.J."/>
        </authorList>
    </citation>
    <scope>NUCLEOTIDE SEQUENCE</scope>
    <source>
        <strain evidence="2">15-7</strain>
        <strain evidence="3">4032</strain>
        <strain evidence="4">4040</strain>
        <strain evidence="5">P415</strain>
        <strain evidence="6">P421</strain>
    </source>
</reference>
<dbReference type="Gene3D" id="3.30.420.10">
    <property type="entry name" value="Ribonuclease H-like superfamily/Ribonuclease H"/>
    <property type="match status" value="1"/>
</dbReference>
<dbReference type="PANTHER" id="PTHR47169:SF2">
    <property type="entry name" value="OS01G0541250 PROTEIN"/>
    <property type="match status" value="1"/>
</dbReference>
<evidence type="ECO:0000256" key="1">
    <source>
        <dbReference type="SAM" id="MobiDB-lite"/>
    </source>
</evidence>
<dbReference type="VEuPathDB" id="FungiDB:PC110_g9096"/>
<dbReference type="AlphaFoldDB" id="A0A8T1HCG9"/>
<dbReference type="EMBL" id="RCMI01000823">
    <property type="protein sequence ID" value="KAG2896803.1"/>
    <property type="molecule type" value="Genomic_DNA"/>
</dbReference>
<organism evidence="6 7">
    <name type="scientific">Phytophthora cactorum</name>
    <dbReference type="NCBI Taxonomy" id="29920"/>
    <lineage>
        <taxon>Eukaryota</taxon>
        <taxon>Sar</taxon>
        <taxon>Stramenopiles</taxon>
        <taxon>Oomycota</taxon>
        <taxon>Peronosporomycetes</taxon>
        <taxon>Peronosporales</taxon>
        <taxon>Peronosporaceae</taxon>
        <taxon>Phytophthora</taxon>
    </lineage>
</organism>
<dbReference type="EMBL" id="RCML01001106">
    <property type="protein sequence ID" value="KAG2965449.1"/>
    <property type="molecule type" value="Genomic_DNA"/>
</dbReference>
<evidence type="ECO:0000313" key="7">
    <source>
        <dbReference type="Proteomes" id="UP000760860"/>
    </source>
</evidence>
<dbReference type="Proteomes" id="UP000697107">
    <property type="component" value="Unassembled WGS sequence"/>
</dbReference>
<dbReference type="EMBL" id="RCMG01000806">
    <property type="protein sequence ID" value="KAG2846674.1"/>
    <property type="molecule type" value="Genomic_DNA"/>
</dbReference>
<dbReference type="PANTHER" id="PTHR47169">
    <property type="entry name" value="OS01G0541250 PROTEIN"/>
    <property type="match status" value="1"/>
</dbReference>
<dbReference type="EMBL" id="RCMK01000808">
    <property type="protein sequence ID" value="KAG2911700.1"/>
    <property type="molecule type" value="Genomic_DNA"/>
</dbReference>
<dbReference type="Proteomes" id="UP000736787">
    <property type="component" value="Unassembled WGS sequence"/>
</dbReference>
<feature type="region of interest" description="Disordered" evidence="1">
    <location>
        <begin position="121"/>
        <end position="169"/>
    </location>
</feature>
<accession>A0A8T1HCG9</accession>
<sequence length="169" mass="19656">MLFDDMLNAVHVDEKIFYVTEPKRRFLLLPDEHAPTRKMCRKRFITRVMFLAAVGRPRYDKEKQQVFDGKVGIWAFVKRVAAQRSSSRRPAGTIITKEVSVNKTKYRYMLTSKLLPALHERWPTNDHSTRQRSRTNRSGGPGVPRRRCSMRACDSPQVPATKQPRSQRA</sequence>
<dbReference type="Proteomes" id="UP000760860">
    <property type="component" value="Unassembled WGS sequence"/>
</dbReference>
<dbReference type="Proteomes" id="UP000774804">
    <property type="component" value="Unassembled WGS sequence"/>
</dbReference>
<dbReference type="Proteomes" id="UP000735874">
    <property type="component" value="Unassembled WGS sequence"/>
</dbReference>
<feature type="compositionally biased region" description="Polar residues" evidence="1">
    <location>
        <begin position="158"/>
        <end position="169"/>
    </location>
</feature>
<dbReference type="InterPro" id="IPR036397">
    <property type="entry name" value="RNaseH_sf"/>
</dbReference>
<gene>
    <name evidence="2" type="ORF">PC113_g17925</name>
    <name evidence="3" type="ORF">PC115_g17404</name>
    <name evidence="4" type="ORF">PC117_g19081</name>
    <name evidence="5" type="ORF">PC118_g19740</name>
    <name evidence="6" type="ORF">PC129_g18870</name>
</gene>
<dbReference type="GO" id="GO:0003676">
    <property type="term" value="F:nucleic acid binding"/>
    <property type="evidence" value="ECO:0007669"/>
    <property type="project" value="InterPro"/>
</dbReference>
<evidence type="ECO:0000313" key="6">
    <source>
        <dbReference type="EMBL" id="KAG3210134.1"/>
    </source>
</evidence>
<proteinExistence type="predicted"/>
<protein>
    <submittedName>
        <fullName evidence="6">Uncharacterized protein</fullName>
    </submittedName>
</protein>